<comment type="caution">
    <text evidence="1">The sequence shown here is derived from an EMBL/GenBank/DDBJ whole genome shotgun (WGS) entry which is preliminary data.</text>
</comment>
<gene>
    <name evidence="1" type="ORF">HID58_049011</name>
</gene>
<keyword evidence="2" id="KW-1185">Reference proteome</keyword>
<reference evidence="1 2" key="1">
    <citation type="submission" date="2021-05" db="EMBL/GenBank/DDBJ databases">
        <title>Genome Assembly of Synthetic Allotetraploid Brassica napus Reveals Homoeologous Exchanges between Subgenomes.</title>
        <authorList>
            <person name="Davis J.T."/>
        </authorList>
    </citation>
    <scope>NUCLEOTIDE SEQUENCE [LARGE SCALE GENOMIC DNA]</scope>
    <source>
        <strain evidence="2">cv. Da-Ae</strain>
        <tissue evidence="1">Seedling</tissue>
    </source>
</reference>
<dbReference type="EMBL" id="JAGKQM010000012">
    <property type="protein sequence ID" value="KAH0899443.1"/>
    <property type="molecule type" value="Genomic_DNA"/>
</dbReference>
<accession>A0ABQ8B435</accession>
<sequence length="210" mass="25063">MEDFELLGSLKFYFIFVADVLRYQKENQRGRELYMSDYRTTQGITRCGGVAYAADQEEDKEEEDKEEEDQEEIVAIELKKECIRPLFERANSYYKDSAPEIPRRKKTTTREDGSTEYILQFIYHFSSLISFDFDDRRLNVNILLESLAEYIDYLYPEESQTTNLKILEAAYKWKKQKLAASEEDYDYYQSIDLKFHFEIEFKPHVVSELS</sequence>
<evidence type="ECO:0000313" key="2">
    <source>
        <dbReference type="Proteomes" id="UP000824890"/>
    </source>
</evidence>
<feature type="non-terminal residue" evidence="1">
    <location>
        <position position="210"/>
    </location>
</feature>
<evidence type="ECO:0000313" key="1">
    <source>
        <dbReference type="EMBL" id="KAH0899443.1"/>
    </source>
</evidence>
<name>A0ABQ8B435_BRANA</name>
<organism evidence="1 2">
    <name type="scientific">Brassica napus</name>
    <name type="common">Rape</name>
    <dbReference type="NCBI Taxonomy" id="3708"/>
    <lineage>
        <taxon>Eukaryota</taxon>
        <taxon>Viridiplantae</taxon>
        <taxon>Streptophyta</taxon>
        <taxon>Embryophyta</taxon>
        <taxon>Tracheophyta</taxon>
        <taxon>Spermatophyta</taxon>
        <taxon>Magnoliopsida</taxon>
        <taxon>eudicotyledons</taxon>
        <taxon>Gunneridae</taxon>
        <taxon>Pentapetalae</taxon>
        <taxon>rosids</taxon>
        <taxon>malvids</taxon>
        <taxon>Brassicales</taxon>
        <taxon>Brassicaceae</taxon>
        <taxon>Brassiceae</taxon>
        <taxon>Brassica</taxon>
    </lineage>
</organism>
<dbReference type="Proteomes" id="UP000824890">
    <property type="component" value="Unassembled WGS sequence"/>
</dbReference>
<protein>
    <submittedName>
        <fullName evidence="1">Uncharacterized protein</fullName>
    </submittedName>
</protein>
<proteinExistence type="predicted"/>